<reference evidence="1 2" key="1">
    <citation type="journal article" date="2024" name="Chem. Sci.">
        <title>Discovery of megapolipeptins by genome mining of a Burkholderiales bacteria collection.</title>
        <authorList>
            <person name="Paulo B.S."/>
            <person name="Recchia M.J.J."/>
            <person name="Lee S."/>
            <person name="Fergusson C.H."/>
            <person name="Romanowski S.B."/>
            <person name="Hernandez A."/>
            <person name="Krull N."/>
            <person name="Liu D.Y."/>
            <person name="Cavanagh H."/>
            <person name="Bos A."/>
            <person name="Gray C.A."/>
            <person name="Murphy B.T."/>
            <person name="Linington R.G."/>
            <person name="Eustaquio A.S."/>
        </authorList>
    </citation>
    <scope>NUCLEOTIDE SEQUENCE [LARGE SCALE GENOMIC DNA]</scope>
    <source>
        <strain evidence="1 2">RL17-350-BIC-E</strain>
    </source>
</reference>
<comment type="caution">
    <text evidence="1">The sequence shown here is derived from an EMBL/GenBank/DDBJ whole genome shotgun (WGS) entry which is preliminary data.</text>
</comment>
<name>A0ABW9ELX5_9BURK</name>
<dbReference type="RefSeq" id="WP_408147582.1">
    <property type="nucleotide sequence ID" value="NZ_JAQQCJ010000014.1"/>
</dbReference>
<dbReference type="Proteomes" id="UP001629392">
    <property type="component" value="Unassembled WGS sequence"/>
</dbReference>
<protein>
    <submittedName>
        <fullName evidence="1">Uncharacterized protein</fullName>
    </submittedName>
</protein>
<dbReference type="EMBL" id="JAQQCL010000026">
    <property type="protein sequence ID" value="MFM0720109.1"/>
    <property type="molecule type" value="Genomic_DNA"/>
</dbReference>
<organism evidence="1 2">
    <name type="scientific">Paraburkholderia strydomiana</name>
    <dbReference type="NCBI Taxonomy" id="1245417"/>
    <lineage>
        <taxon>Bacteria</taxon>
        <taxon>Pseudomonadati</taxon>
        <taxon>Pseudomonadota</taxon>
        <taxon>Betaproteobacteria</taxon>
        <taxon>Burkholderiales</taxon>
        <taxon>Burkholderiaceae</taxon>
        <taxon>Paraburkholderia</taxon>
    </lineage>
</organism>
<keyword evidence="2" id="KW-1185">Reference proteome</keyword>
<evidence type="ECO:0000313" key="1">
    <source>
        <dbReference type="EMBL" id="MFM0720109.1"/>
    </source>
</evidence>
<evidence type="ECO:0000313" key="2">
    <source>
        <dbReference type="Proteomes" id="UP001629392"/>
    </source>
</evidence>
<sequence length="374" mass="40934">MKPVHNPEPAGHAGGRAPSRWTASVCFALCALISGCTSLGPTTIIADRFDYSAAIADSWKQQTLLNIVKLRYLDLPVFVEVASVVSGYSLQTGVSMNGTLSTERAVQGNFLAAGVQGVYTDRPTITYAPATGQKFLRGLVEPIDPKNIFFMLQSGYAADFLLGMTVESLNGVRNRSTAAGIMQEADPDFLRAITLLREVQATGAVGMRVEEDKGKGSTAVLFFRREDMPADVVEKVGEIRRLLKMPVGPQKFKLKYSPARGADDELTVNSRSMLQIMQAFSTYIDIPAEHLADHSALPVVIKSAAEMQQGTVQIHSGKERPTNAYVAVRYRDYWFWIDHGDLRTKRALNAVMLFFTMADTGPQEALPLITIPAQ</sequence>
<gene>
    <name evidence="1" type="ORF">PQQ73_27700</name>
</gene>
<proteinExistence type="predicted"/>
<accession>A0ABW9ELX5</accession>